<dbReference type="PROSITE" id="PS50977">
    <property type="entry name" value="HTH_TETR_2"/>
    <property type="match status" value="1"/>
</dbReference>
<feature type="domain" description="HTH tetR-type" evidence="6">
    <location>
        <begin position="55"/>
        <end position="115"/>
    </location>
</feature>
<dbReference type="Gene3D" id="1.10.357.10">
    <property type="entry name" value="Tetracycline Repressor, domain 2"/>
    <property type="match status" value="1"/>
</dbReference>
<reference evidence="7 8" key="1">
    <citation type="submission" date="2017-04" db="EMBL/GenBank/DDBJ databases">
        <title>The new phylogeny of genus Mycobacterium.</title>
        <authorList>
            <person name="Tortoli E."/>
            <person name="Trovato A."/>
            <person name="Cirillo D.M."/>
        </authorList>
    </citation>
    <scope>NUCLEOTIDE SEQUENCE [LARGE SCALE GENOMIC DNA]</scope>
    <source>
        <strain evidence="7 8">KCTC 19819</strain>
    </source>
</reference>
<dbReference type="AlphaFoldDB" id="A0AA91PES4"/>
<protein>
    <recommendedName>
        <fullName evidence="6">HTH tetR-type domain-containing protein</fullName>
    </recommendedName>
</protein>
<dbReference type="GO" id="GO:0000976">
    <property type="term" value="F:transcription cis-regulatory region binding"/>
    <property type="evidence" value="ECO:0007669"/>
    <property type="project" value="TreeGrafter"/>
</dbReference>
<evidence type="ECO:0000256" key="3">
    <source>
        <dbReference type="ARBA" id="ARBA00023163"/>
    </source>
</evidence>
<dbReference type="GO" id="GO:0003700">
    <property type="term" value="F:DNA-binding transcription factor activity"/>
    <property type="evidence" value="ECO:0007669"/>
    <property type="project" value="TreeGrafter"/>
</dbReference>
<dbReference type="InterPro" id="IPR023772">
    <property type="entry name" value="DNA-bd_HTH_TetR-type_CS"/>
</dbReference>
<evidence type="ECO:0000256" key="1">
    <source>
        <dbReference type="ARBA" id="ARBA00023015"/>
    </source>
</evidence>
<proteinExistence type="predicted"/>
<comment type="caution">
    <text evidence="7">The sequence shown here is derived from an EMBL/GenBank/DDBJ whole genome shotgun (WGS) entry which is preliminary data.</text>
</comment>
<accession>A0AA91PES4</accession>
<dbReference type="SUPFAM" id="SSF48498">
    <property type="entry name" value="Tetracyclin repressor-like, C-terminal domain"/>
    <property type="match status" value="1"/>
</dbReference>
<dbReference type="SUPFAM" id="SSF46689">
    <property type="entry name" value="Homeodomain-like"/>
    <property type="match status" value="1"/>
</dbReference>
<evidence type="ECO:0000256" key="2">
    <source>
        <dbReference type="ARBA" id="ARBA00023125"/>
    </source>
</evidence>
<gene>
    <name evidence="7" type="ORF">B8W67_09505</name>
</gene>
<dbReference type="PANTHER" id="PTHR30055:SF234">
    <property type="entry name" value="HTH-TYPE TRANSCRIPTIONAL REGULATOR BETI"/>
    <property type="match status" value="1"/>
</dbReference>
<dbReference type="InterPro" id="IPR001647">
    <property type="entry name" value="HTH_TetR"/>
</dbReference>
<dbReference type="PRINTS" id="PR00455">
    <property type="entry name" value="HTHTETR"/>
</dbReference>
<dbReference type="InterPro" id="IPR036271">
    <property type="entry name" value="Tet_transcr_reg_TetR-rel_C_sf"/>
</dbReference>
<evidence type="ECO:0000313" key="7">
    <source>
        <dbReference type="EMBL" id="OSC33759.1"/>
    </source>
</evidence>
<sequence length="254" mass="27508">MRRAGHQTAASGRVAGGDGAARPRHPGPLSRRGHRFRPARVFRRGRIAVTTQSSPDRRAQLTRAAFNVFADRGYRNTSVADIVAAAGLGHGSFYNYFANKREILDAAIDLGLQERAPELSPPDQLADTMEEFLDAMTGPMRALHSLSVTDNKLVSLIVFDAGAVDEQLTHRLFDIYQSFATSVQRQIDHGIEAGYLRPGMDSQVLGELAVTMSLTLLLPAQGGPPPPGGPEHVITQIRELVRAGLGRVPAEKTL</sequence>
<keyword evidence="2 4" id="KW-0238">DNA-binding</keyword>
<name>A0AA91PES4_9MYCO</name>
<dbReference type="EMBL" id="NCXO01000017">
    <property type="protein sequence ID" value="OSC33759.1"/>
    <property type="molecule type" value="Genomic_DNA"/>
</dbReference>
<evidence type="ECO:0000313" key="8">
    <source>
        <dbReference type="Proteomes" id="UP000193577"/>
    </source>
</evidence>
<dbReference type="Proteomes" id="UP000193577">
    <property type="component" value="Unassembled WGS sequence"/>
</dbReference>
<evidence type="ECO:0000256" key="5">
    <source>
        <dbReference type="SAM" id="MobiDB-lite"/>
    </source>
</evidence>
<evidence type="ECO:0000259" key="6">
    <source>
        <dbReference type="PROSITE" id="PS50977"/>
    </source>
</evidence>
<keyword evidence="1" id="KW-0805">Transcription regulation</keyword>
<keyword evidence="3" id="KW-0804">Transcription</keyword>
<keyword evidence="8" id="KW-1185">Reference proteome</keyword>
<dbReference type="PROSITE" id="PS01081">
    <property type="entry name" value="HTH_TETR_1"/>
    <property type="match status" value="1"/>
</dbReference>
<dbReference type="InterPro" id="IPR050109">
    <property type="entry name" value="HTH-type_TetR-like_transc_reg"/>
</dbReference>
<dbReference type="PANTHER" id="PTHR30055">
    <property type="entry name" value="HTH-TYPE TRANSCRIPTIONAL REGULATOR RUTR"/>
    <property type="match status" value="1"/>
</dbReference>
<dbReference type="InterPro" id="IPR009057">
    <property type="entry name" value="Homeodomain-like_sf"/>
</dbReference>
<feature type="region of interest" description="Disordered" evidence="5">
    <location>
        <begin position="1"/>
        <end position="36"/>
    </location>
</feature>
<evidence type="ECO:0000256" key="4">
    <source>
        <dbReference type="PROSITE-ProRule" id="PRU00335"/>
    </source>
</evidence>
<feature type="DNA-binding region" description="H-T-H motif" evidence="4">
    <location>
        <begin position="78"/>
        <end position="97"/>
    </location>
</feature>
<organism evidence="7 8">
    <name type="scientific">Mycolicibacillus koreensis</name>
    <dbReference type="NCBI Taxonomy" id="1069220"/>
    <lineage>
        <taxon>Bacteria</taxon>
        <taxon>Bacillati</taxon>
        <taxon>Actinomycetota</taxon>
        <taxon>Actinomycetes</taxon>
        <taxon>Mycobacteriales</taxon>
        <taxon>Mycobacteriaceae</taxon>
        <taxon>Mycolicibacillus</taxon>
    </lineage>
</organism>
<dbReference type="Pfam" id="PF00440">
    <property type="entry name" value="TetR_N"/>
    <property type="match status" value="1"/>
</dbReference>